<dbReference type="eggNOG" id="ENOG502QXCY">
    <property type="taxonomic scope" value="Eukaryota"/>
</dbReference>
<dbReference type="GeneID" id="25796044"/>
<dbReference type="OrthoDB" id="425534at2759"/>
<evidence type="ECO:0000256" key="3">
    <source>
        <dbReference type="SAM" id="SignalP"/>
    </source>
</evidence>
<gene>
    <name evidence="5" type="ORF">TRIVIDRAFT_60206</name>
</gene>
<dbReference type="AlphaFoldDB" id="G9MSH2"/>
<dbReference type="EMBL" id="ABDF02000006">
    <property type="protein sequence ID" value="EHK22976.1"/>
    <property type="molecule type" value="Genomic_DNA"/>
</dbReference>
<organism evidence="5 6">
    <name type="scientific">Hypocrea virens (strain Gv29-8 / FGSC 10586)</name>
    <name type="common">Gliocladium virens</name>
    <name type="synonym">Trichoderma virens</name>
    <dbReference type="NCBI Taxonomy" id="413071"/>
    <lineage>
        <taxon>Eukaryota</taxon>
        <taxon>Fungi</taxon>
        <taxon>Dikarya</taxon>
        <taxon>Ascomycota</taxon>
        <taxon>Pezizomycotina</taxon>
        <taxon>Sordariomycetes</taxon>
        <taxon>Hypocreomycetidae</taxon>
        <taxon>Hypocreales</taxon>
        <taxon>Hypocreaceae</taxon>
        <taxon>Trichoderma</taxon>
    </lineage>
</organism>
<comment type="caution">
    <text evidence="5">The sequence shown here is derived from an EMBL/GenBank/DDBJ whole genome shotgun (WGS) entry which is preliminary data.</text>
</comment>
<dbReference type="SUPFAM" id="SSF53474">
    <property type="entry name" value="alpha/beta-Hydrolases"/>
    <property type="match status" value="1"/>
</dbReference>
<comment type="similarity">
    <text evidence="1">Belongs to the peptidase S33 family.</text>
</comment>
<protein>
    <recommendedName>
        <fullName evidence="4">Peptidase S33 tripeptidyl aminopeptidase-like C-terminal domain-containing protein</fullName>
    </recommendedName>
</protein>
<dbReference type="InterPro" id="IPR029058">
    <property type="entry name" value="AB_hydrolase_fold"/>
</dbReference>
<dbReference type="InterPro" id="IPR051601">
    <property type="entry name" value="Serine_prot/Carboxylest_S33"/>
</dbReference>
<proteinExistence type="inferred from homology"/>
<dbReference type="STRING" id="413071.G9MSH2"/>
<feature type="domain" description="Peptidase S33 tripeptidyl aminopeptidase-like C-terminal" evidence="4">
    <location>
        <begin position="394"/>
        <end position="487"/>
    </location>
</feature>
<dbReference type="InterPro" id="IPR013595">
    <property type="entry name" value="Pept_S33_TAP-like_C"/>
</dbReference>
<dbReference type="PANTHER" id="PTHR43248:SF25">
    <property type="entry name" value="AB HYDROLASE-1 DOMAIN-CONTAINING PROTEIN-RELATED"/>
    <property type="match status" value="1"/>
</dbReference>
<dbReference type="Proteomes" id="UP000007115">
    <property type="component" value="Unassembled WGS sequence"/>
</dbReference>
<name>G9MSH2_HYPVG</name>
<dbReference type="VEuPathDB" id="FungiDB:TRIVIDRAFT_60206"/>
<dbReference type="Gene3D" id="3.40.50.1820">
    <property type="entry name" value="alpha/beta hydrolase"/>
    <property type="match status" value="1"/>
</dbReference>
<dbReference type="HOGENOM" id="CLU_013364_3_3_1"/>
<keyword evidence="3" id="KW-0732">Signal</keyword>
<dbReference type="RefSeq" id="XP_013957176.1">
    <property type="nucleotide sequence ID" value="XM_014101701.1"/>
</dbReference>
<sequence>MIPSALRLIIPLVTFALTALAQNRPVYWGECDPPRENTQCAMHNDILDYKAPWNVFTKVAVMRIRSKLKKPKGAVFLPSGPGRSGINLLKRYLDDPTHHVHELLSQYDLIGMDPRGSGQSFPIKCNATLWNRRVPSMVKDEVEYVALYYHWREVGDACRKMTGKVFDNLDTESVARDMDSIRYNLDYKELHLIGNSYGAHVGITNLEKAVPYAGRLVIDGVIDHTHDPMAIMQAESASFEMTLKHFFQWCQGDAFCSLHDQTDVEGFFKELVSKFEAAPIPAPKCNQTGEGACRSDVSLEEMMTALQRDLGPGQPGWGSLADNLLAASNGDASAFSMPYFTNSTDSTGTWATLATGCLDWQHAHDYLELQAAQQTLRALSPLTRGYSQSFSFFSKCINWPLAKPGIVPNTNQPINYLQRIHPVLLISSFLDPITSAQNAVNIRAIMPKATLVFKNWTGHITYDTPGELAKMVNNYLLTGELPDDGTVYQS</sequence>
<accession>G9MSH2</accession>
<dbReference type="OMA" id="TCIGWPA"/>
<evidence type="ECO:0000259" key="4">
    <source>
        <dbReference type="Pfam" id="PF08386"/>
    </source>
</evidence>
<feature type="chain" id="PRO_5003523586" description="Peptidase S33 tripeptidyl aminopeptidase-like C-terminal domain-containing protein" evidence="3">
    <location>
        <begin position="22"/>
        <end position="490"/>
    </location>
</feature>
<evidence type="ECO:0000256" key="1">
    <source>
        <dbReference type="ARBA" id="ARBA00010088"/>
    </source>
</evidence>
<evidence type="ECO:0000256" key="2">
    <source>
        <dbReference type="ARBA" id="ARBA00022801"/>
    </source>
</evidence>
<dbReference type="InParanoid" id="G9MSH2"/>
<keyword evidence="6" id="KW-1185">Reference proteome</keyword>
<dbReference type="GO" id="GO:0016787">
    <property type="term" value="F:hydrolase activity"/>
    <property type="evidence" value="ECO:0007669"/>
    <property type="project" value="UniProtKB-KW"/>
</dbReference>
<dbReference type="PANTHER" id="PTHR43248">
    <property type="entry name" value="2-SUCCINYL-6-HYDROXY-2,4-CYCLOHEXADIENE-1-CARBOXYLATE SYNTHASE"/>
    <property type="match status" value="1"/>
</dbReference>
<dbReference type="Pfam" id="PF08386">
    <property type="entry name" value="Abhydrolase_4"/>
    <property type="match status" value="1"/>
</dbReference>
<reference evidence="5 6" key="1">
    <citation type="journal article" date="2011" name="Genome Biol.">
        <title>Comparative genome sequence analysis underscores mycoparasitism as the ancestral life style of Trichoderma.</title>
        <authorList>
            <person name="Kubicek C.P."/>
            <person name="Herrera-Estrella A."/>
            <person name="Seidl-Seiboth V."/>
            <person name="Martinez D.A."/>
            <person name="Druzhinina I.S."/>
            <person name="Thon M."/>
            <person name="Zeilinger S."/>
            <person name="Casas-Flores S."/>
            <person name="Horwitz B.A."/>
            <person name="Mukherjee P.K."/>
            <person name="Mukherjee M."/>
            <person name="Kredics L."/>
            <person name="Alcaraz L.D."/>
            <person name="Aerts A."/>
            <person name="Antal Z."/>
            <person name="Atanasova L."/>
            <person name="Cervantes-Badillo M.G."/>
            <person name="Challacombe J."/>
            <person name="Chertkov O."/>
            <person name="McCluskey K."/>
            <person name="Coulpier F."/>
            <person name="Deshpande N."/>
            <person name="von Doehren H."/>
            <person name="Ebbole D.J."/>
            <person name="Esquivel-Naranjo E.U."/>
            <person name="Fekete E."/>
            <person name="Flipphi M."/>
            <person name="Glaser F."/>
            <person name="Gomez-Rodriguez E.Y."/>
            <person name="Gruber S."/>
            <person name="Han C."/>
            <person name="Henrissat B."/>
            <person name="Hermosa R."/>
            <person name="Hernandez-Onate M."/>
            <person name="Karaffa L."/>
            <person name="Kosti I."/>
            <person name="Le Crom S."/>
            <person name="Lindquist E."/>
            <person name="Lucas S."/>
            <person name="Luebeck M."/>
            <person name="Luebeck P.S."/>
            <person name="Margeot A."/>
            <person name="Metz B."/>
            <person name="Misra M."/>
            <person name="Nevalainen H."/>
            <person name="Omann M."/>
            <person name="Packer N."/>
            <person name="Perrone G."/>
            <person name="Uresti-Rivera E.E."/>
            <person name="Salamov A."/>
            <person name="Schmoll M."/>
            <person name="Seiboth B."/>
            <person name="Shapiro H."/>
            <person name="Sukno S."/>
            <person name="Tamayo-Ramos J.A."/>
            <person name="Tisch D."/>
            <person name="Wiest A."/>
            <person name="Wilkinson H.H."/>
            <person name="Zhang M."/>
            <person name="Coutinho P.M."/>
            <person name="Kenerley C.M."/>
            <person name="Monte E."/>
            <person name="Baker S.E."/>
            <person name="Grigoriev I.V."/>
        </authorList>
    </citation>
    <scope>NUCLEOTIDE SEQUENCE [LARGE SCALE GENOMIC DNA]</scope>
    <source>
        <strain evidence="6">Gv29-8 / FGSC 10586</strain>
    </source>
</reference>
<evidence type="ECO:0000313" key="6">
    <source>
        <dbReference type="Proteomes" id="UP000007115"/>
    </source>
</evidence>
<keyword evidence="2" id="KW-0378">Hydrolase</keyword>
<feature type="signal peptide" evidence="3">
    <location>
        <begin position="1"/>
        <end position="21"/>
    </location>
</feature>
<evidence type="ECO:0000313" key="5">
    <source>
        <dbReference type="EMBL" id="EHK22976.1"/>
    </source>
</evidence>